<dbReference type="InterPro" id="IPR042047">
    <property type="entry name" value="SleB_dom1"/>
</dbReference>
<keyword evidence="4" id="KW-1185">Reference proteome</keyword>
<dbReference type="InterPro" id="IPR011105">
    <property type="entry name" value="Cell_wall_hydrolase_SleB"/>
</dbReference>
<name>A0ABR6HYQ2_9SPHN</name>
<reference evidence="3 4" key="1">
    <citation type="submission" date="2020-08" db="EMBL/GenBank/DDBJ databases">
        <title>Genomic Encyclopedia of Type Strains, Phase IV (KMG-IV): sequencing the most valuable type-strain genomes for metagenomic binning, comparative biology and taxonomic classification.</title>
        <authorList>
            <person name="Goeker M."/>
        </authorList>
    </citation>
    <scope>NUCLEOTIDE SEQUENCE [LARGE SCALE GENOMIC DNA]</scope>
    <source>
        <strain evidence="3 4">DSM 8510</strain>
    </source>
</reference>
<protein>
    <recommendedName>
        <fullName evidence="2">Cell wall hydrolase SleB domain-containing protein</fullName>
    </recommendedName>
</protein>
<evidence type="ECO:0000259" key="2">
    <source>
        <dbReference type="Pfam" id="PF07486"/>
    </source>
</evidence>
<accession>A0ABR6HYQ2</accession>
<proteinExistence type="predicted"/>
<feature type="region of interest" description="Disordered" evidence="1">
    <location>
        <begin position="329"/>
        <end position="351"/>
    </location>
</feature>
<gene>
    <name evidence="3" type="ORF">FHS52_001681</name>
</gene>
<dbReference type="EMBL" id="JACICE010000002">
    <property type="protein sequence ID" value="MBB3775712.1"/>
    <property type="molecule type" value="Genomic_DNA"/>
</dbReference>
<dbReference type="Gene3D" id="1.10.10.2520">
    <property type="entry name" value="Cell wall hydrolase SleB, domain 1"/>
    <property type="match status" value="1"/>
</dbReference>
<dbReference type="RefSeq" id="WP_237440782.1">
    <property type="nucleotide sequence ID" value="NZ_BAAADZ010000010.1"/>
</dbReference>
<feature type="domain" description="Cell wall hydrolase SleB" evidence="2">
    <location>
        <begin position="159"/>
        <end position="268"/>
    </location>
</feature>
<comment type="caution">
    <text evidence="3">The sequence shown here is derived from an EMBL/GenBank/DDBJ whole genome shotgun (WGS) entry which is preliminary data.</text>
</comment>
<evidence type="ECO:0000256" key="1">
    <source>
        <dbReference type="SAM" id="MobiDB-lite"/>
    </source>
</evidence>
<evidence type="ECO:0000313" key="4">
    <source>
        <dbReference type="Proteomes" id="UP000548685"/>
    </source>
</evidence>
<dbReference type="Proteomes" id="UP000548685">
    <property type="component" value="Unassembled WGS sequence"/>
</dbReference>
<organism evidence="3 4">
    <name type="scientific">Erythrobacter ramosus</name>
    <dbReference type="NCBI Taxonomy" id="35811"/>
    <lineage>
        <taxon>Bacteria</taxon>
        <taxon>Pseudomonadati</taxon>
        <taxon>Pseudomonadota</taxon>
        <taxon>Alphaproteobacteria</taxon>
        <taxon>Sphingomonadales</taxon>
        <taxon>Erythrobacteraceae</taxon>
        <taxon>Erythrobacter/Porphyrobacter group</taxon>
        <taxon>Erythrobacter</taxon>
    </lineage>
</organism>
<sequence length="384" mass="39343">MASARTSFPFKASASHGWTLPVATLPRKAWRKRLAVLFAAIAVPAMAASGGVGTLPGNAIESTAALATRQAAEAALPFERPGMSFPGSAFFYMADPAGTALVALPTADPLASGAESGRELGALIDVGAAARPFYSPGTGITHARAAECLAQAIWYEAASESEAGQRAVAQVVLNRVAHPSWPSSVCGVVYQGSERSTGCQFTFTCDGSLARRPSGVSWARAQRIASEALGGSVYAPVGLATHYHTLWVNPYWASTLDHIGSIGAHRFYRNRGAGGQAAAFSNAYAGLEPVVSGRTTAVPVTAFAPVTATPGRPVIAYELDPVPVRQQAARGGAAKADAAPLPPSVPSEAYTGTGTVKAEYARAGQWKAQPGAAPSAGQAPAAKD</sequence>
<feature type="compositionally biased region" description="Low complexity" evidence="1">
    <location>
        <begin position="329"/>
        <end position="339"/>
    </location>
</feature>
<evidence type="ECO:0000313" key="3">
    <source>
        <dbReference type="EMBL" id="MBB3775712.1"/>
    </source>
</evidence>
<dbReference type="Pfam" id="PF07486">
    <property type="entry name" value="Hydrolase_2"/>
    <property type="match status" value="1"/>
</dbReference>